<keyword evidence="1" id="KW-0732">Signal</keyword>
<reference evidence="2" key="2">
    <citation type="submission" date="2013-03" db="EMBL/GenBank/DDBJ databases">
        <title>Chinese hamster genome sequenced from sorted chromosomes.</title>
        <authorList>
            <person name="Brinkrolf K."/>
            <person name="Rupp O."/>
            <person name="Laux H."/>
            <person name="Kollin F."/>
            <person name="Ernst W."/>
            <person name="Linke B."/>
            <person name="Kofler R."/>
            <person name="Romand S."/>
            <person name="Hesse F."/>
            <person name="Budach W.E."/>
            <person name="Galosy S."/>
            <person name="Muller D."/>
            <person name="Noll T."/>
            <person name="Wienberg J."/>
            <person name="Jostock T."/>
            <person name="Leonard M."/>
            <person name="Grillari J."/>
            <person name="Tauch A."/>
            <person name="Goesmann A."/>
            <person name="Helk B."/>
            <person name="Mott J.E."/>
            <person name="Puehler A."/>
            <person name="Borth N."/>
        </authorList>
    </citation>
    <scope>NUCLEOTIDE SEQUENCE</scope>
    <source>
        <strain evidence="2">17A/GY</strain>
    </source>
</reference>
<dbReference type="Proteomes" id="UP000030759">
    <property type="component" value="Unassembled WGS sequence"/>
</dbReference>
<sequence>MSRILLLGASIVLLMDTGDRVLTLNLIRYCNLCNHFDGNRCLGGMRRCWKFNLLLTNRSCTTENFYFNDRITGLYLFRYSRLSCKRCGQGMFQEFHDLLRETFCCIERNYCNDGLTTLETSSLYFEDIKEKKELND</sequence>
<dbReference type="EMBL" id="KE675755">
    <property type="protein sequence ID" value="ERE74787.1"/>
    <property type="molecule type" value="Genomic_DNA"/>
</dbReference>
<dbReference type="AlphaFoldDB" id="A0A061I7U8"/>
<dbReference type="Proteomes" id="UP001108280">
    <property type="component" value="Chromosome 4"/>
</dbReference>
<gene>
    <name evidence="5" type="primary">LOC113831260</name>
    <name evidence="2" type="ORF">H671_4g13161</name>
</gene>
<evidence type="ECO:0000313" key="4">
    <source>
        <dbReference type="Proteomes" id="UP001108280"/>
    </source>
</evidence>
<reference evidence="4" key="4">
    <citation type="journal article" date="2020" name="Biotechnol. Bioeng.">
        <title>Chromosome-scale scaffolds for the Chinese hamster reference genome assembly to facilitate the study of the CHO epigenome.</title>
        <authorList>
            <person name="Hilliard W."/>
            <person name="MacDonald M."/>
            <person name="Lee K.H."/>
        </authorList>
    </citation>
    <scope>NUCLEOTIDE SEQUENCE [LARGE SCALE GENOMIC DNA]</scope>
    <source>
        <strain evidence="4">17A/GY</strain>
    </source>
</reference>
<feature type="chain" id="PRO_5044538518" evidence="1">
    <location>
        <begin position="24"/>
        <end position="136"/>
    </location>
</feature>
<evidence type="ECO:0000256" key="1">
    <source>
        <dbReference type="SAM" id="SignalP"/>
    </source>
</evidence>
<accession>A0A061I7U8</accession>
<dbReference type="CDD" id="cd23578">
    <property type="entry name" value="TFP_LU_ECD_PATE2"/>
    <property type="match status" value="1"/>
</dbReference>
<dbReference type="OMA" id="TTCCINQ"/>
<dbReference type="RefSeq" id="XP_027268012.1">
    <property type="nucleotide sequence ID" value="XM_027412211.1"/>
</dbReference>
<evidence type="ECO:0000313" key="2">
    <source>
        <dbReference type="EMBL" id="ERE74787.1"/>
    </source>
</evidence>
<keyword evidence="4" id="KW-1185">Reference proteome</keyword>
<dbReference type="KEGG" id="cge:113831260"/>
<reference evidence="4" key="3">
    <citation type="journal article" date="2018" name="Biotechnol. Bioeng.">
        <title>A reference genome of the Chinese hamster based on a hybrid assembly strategy.</title>
        <authorList>
            <person name="Rupp O."/>
            <person name="MacDonald M.L."/>
            <person name="Li S."/>
            <person name="Dhiman H."/>
            <person name="Polson S."/>
            <person name="Griep S."/>
            <person name="Heffner K."/>
            <person name="Hernandez I."/>
            <person name="Brinkrolf K."/>
            <person name="Jadhav V."/>
            <person name="Samoudi M."/>
            <person name="Hao H."/>
            <person name="Kingham B."/>
            <person name="Goesmann A."/>
            <person name="Betenbaugh M.J."/>
            <person name="Lewis N.E."/>
            <person name="Borth N."/>
            <person name="Lee K.H."/>
        </authorList>
    </citation>
    <scope>NUCLEOTIDE SEQUENCE [LARGE SCALE GENOMIC DNA]</scope>
    <source>
        <strain evidence="4">17A/GY</strain>
    </source>
</reference>
<dbReference type="InterPro" id="IPR059168">
    <property type="entry name" value="PATE2-like_ECD_3FTx"/>
</dbReference>
<dbReference type="RefSeq" id="XP_027240934.1">
    <property type="nucleotide sequence ID" value="XM_027385133.1"/>
</dbReference>
<reference evidence="3" key="1">
    <citation type="journal article" date="2013" name="Nat. Biotechnol.">
        <title>Chinese hamster genome sequenced from sorted chromosomes.</title>
        <authorList>
            <person name="Brinkrolf K."/>
            <person name="Rupp O."/>
            <person name="Laux H."/>
            <person name="Kollin F."/>
            <person name="Ernst W."/>
            <person name="Linke B."/>
            <person name="Kofler R."/>
            <person name="Romand S."/>
            <person name="Hesse F."/>
            <person name="Budach W.E."/>
            <person name="Galosy S."/>
            <person name="Muller D."/>
            <person name="Noll T."/>
            <person name="Wienberg J."/>
            <person name="Jostock T."/>
            <person name="Leonard M."/>
            <person name="Grillari J."/>
            <person name="Tauch A."/>
            <person name="Goesmann A."/>
            <person name="Helk B."/>
            <person name="Mott J.E."/>
            <person name="Puhler A."/>
            <person name="Borth N."/>
        </authorList>
    </citation>
    <scope>NUCLEOTIDE SEQUENCE [LARGE SCALE GENOMIC DNA]</scope>
    <source>
        <strain evidence="3">17A/GY</strain>
    </source>
</reference>
<reference evidence="5" key="5">
    <citation type="submission" date="2025-04" db="UniProtKB">
        <authorList>
            <consortium name="RefSeq"/>
        </authorList>
    </citation>
    <scope>IDENTIFICATION</scope>
    <source>
        <strain evidence="5">17A/GY</strain>
        <tissue evidence="5">Liver</tissue>
    </source>
</reference>
<dbReference type="GeneID" id="113831260"/>
<evidence type="ECO:0000313" key="3">
    <source>
        <dbReference type="Proteomes" id="UP000030759"/>
    </source>
</evidence>
<proteinExistence type="predicted"/>
<dbReference type="OrthoDB" id="9830410at2759"/>
<protein>
    <submittedName>
        <fullName evidence="5">Prostate and testis expressed protein 2 isoform X1</fullName>
    </submittedName>
</protein>
<evidence type="ECO:0000313" key="5">
    <source>
        <dbReference type="RefSeq" id="XP_027268012.1"/>
    </source>
</evidence>
<feature type="signal peptide" evidence="1">
    <location>
        <begin position="1"/>
        <end position="23"/>
    </location>
</feature>
<organism evidence="2 3">
    <name type="scientific">Cricetulus griseus</name>
    <name type="common">Chinese hamster</name>
    <name type="synonym">Cricetulus barabensis griseus</name>
    <dbReference type="NCBI Taxonomy" id="10029"/>
    <lineage>
        <taxon>Eukaryota</taxon>
        <taxon>Metazoa</taxon>
        <taxon>Chordata</taxon>
        <taxon>Craniata</taxon>
        <taxon>Vertebrata</taxon>
        <taxon>Euteleostomi</taxon>
        <taxon>Mammalia</taxon>
        <taxon>Eutheria</taxon>
        <taxon>Euarchontoglires</taxon>
        <taxon>Glires</taxon>
        <taxon>Rodentia</taxon>
        <taxon>Myomorpha</taxon>
        <taxon>Muroidea</taxon>
        <taxon>Cricetidae</taxon>
        <taxon>Cricetinae</taxon>
        <taxon>Cricetulus</taxon>
    </lineage>
</organism>
<name>A0A061I7U8_CRIGR</name>